<dbReference type="Proteomes" id="UP000019149">
    <property type="component" value="Unassembled WGS sequence"/>
</dbReference>
<proteinExistence type="predicted"/>
<dbReference type="CTD" id="36346542"/>
<keyword evidence="2" id="KW-1185">Reference proteome</keyword>
<reference evidence="1 2" key="1">
    <citation type="journal article" date="2013" name="Nat. Genet.">
        <title>The genome of the hydatid tapeworm Echinococcus granulosus.</title>
        <authorList>
            <person name="Zheng H."/>
            <person name="Zhang W."/>
            <person name="Zhang L."/>
            <person name="Zhang Z."/>
            <person name="Li J."/>
            <person name="Lu G."/>
            <person name="Zhu Y."/>
            <person name="Wang Y."/>
            <person name="Huang Y."/>
            <person name="Liu J."/>
            <person name="Kang H."/>
            <person name="Chen J."/>
            <person name="Wang L."/>
            <person name="Chen A."/>
            <person name="Yu S."/>
            <person name="Gao Z."/>
            <person name="Jin L."/>
            <person name="Gu W."/>
            <person name="Wang Z."/>
            <person name="Zhao L."/>
            <person name="Shi B."/>
            <person name="Wen H."/>
            <person name="Lin R."/>
            <person name="Jones M.K."/>
            <person name="Brejova B."/>
            <person name="Vinar T."/>
            <person name="Zhao G."/>
            <person name="McManus D.P."/>
            <person name="Chen Z."/>
            <person name="Zhou Y."/>
            <person name="Wang S."/>
        </authorList>
    </citation>
    <scope>NUCLEOTIDE SEQUENCE [LARGE SCALE GENOMIC DNA]</scope>
</reference>
<comment type="caution">
    <text evidence="1">The sequence shown here is derived from an EMBL/GenBank/DDBJ whole genome shotgun (WGS) entry which is preliminary data.</text>
</comment>
<dbReference type="GeneID" id="36346542"/>
<organism evidence="1 2">
    <name type="scientific">Echinococcus granulosus</name>
    <name type="common">Hydatid tapeworm</name>
    <dbReference type="NCBI Taxonomy" id="6210"/>
    <lineage>
        <taxon>Eukaryota</taxon>
        <taxon>Metazoa</taxon>
        <taxon>Spiralia</taxon>
        <taxon>Lophotrochozoa</taxon>
        <taxon>Platyhelminthes</taxon>
        <taxon>Cestoda</taxon>
        <taxon>Eucestoda</taxon>
        <taxon>Cyclophyllidea</taxon>
        <taxon>Taeniidae</taxon>
        <taxon>Echinococcus</taxon>
        <taxon>Echinococcus granulosus group</taxon>
    </lineage>
</organism>
<dbReference type="EMBL" id="APAU02000277">
    <property type="protein sequence ID" value="EUB54316.1"/>
    <property type="molecule type" value="Genomic_DNA"/>
</dbReference>
<name>W6U1D5_ECHGR</name>
<evidence type="ECO:0000313" key="1">
    <source>
        <dbReference type="EMBL" id="EUB54316.1"/>
    </source>
</evidence>
<sequence>MQQQPYPTLSEAPHNVELYVDASDAAMDSVLSQQGS</sequence>
<protein>
    <submittedName>
        <fullName evidence="1">Uncharacterized protein</fullName>
    </submittedName>
</protein>
<evidence type="ECO:0000313" key="2">
    <source>
        <dbReference type="Proteomes" id="UP000019149"/>
    </source>
</evidence>
<gene>
    <name evidence="1" type="ORF">EGR_10827</name>
</gene>
<accession>W6U1D5</accession>
<dbReference type="AlphaFoldDB" id="W6U1D5"/>
<dbReference type="KEGG" id="egl:EGR_10827"/>
<dbReference type="RefSeq" id="XP_024345512.1">
    <property type="nucleotide sequence ID" value="XM_024500076.1"/>
</dbReference>